<dbReference type="RefSeq" id="WP_102722602.1">
    <property type="nucleotide sequence ID" value="NZ_CACRSS010000016.1"/>
</dbReference>
<evidence type="ECO:0000313" key="3">
    <source>
        <dbReference type="EMBL" id="VYT07704.1"/>
    </source>
</evidence>
<dbReference type="AlphaFoldDB" id="A0A6N2TPB7"/>
<gene>
    <name evidence="3" type="primary">tagE_1</name>
    <name evidence="3" type="ORF">AMLFYP55_00522</name>
</gene>
<keyword evidence="3" id="KW-0328">Glycosyltransferase</keyword>
<feature type="domain" description="Glycosyl transferase family 1" evidence="1">
    <location>
        <begin position="182"/>
        <end position="341"/>
    </location>
</feature>
<dbReference type="EC" id="2.4.1.52" evidence="3"/>
<protein>
    <submittedName>
        <fullName evidence="3">Putative poly(Glycerol-phosphate) alpha-glucosyltransferase</fullName>
        <ecNumber evidence="3">2.4.1.52</ecNumber>
    </submittedName>
</protein>
<organism evidence="3">
    <name type="scientific">Akkermansia muciniphila</name>
    <dbReference type="NCBI Taxonomy" id="239935"/>
    <lineage>
        <taxon>Bacteria</taxon>
        <taxon>Pseudomonadati</taxon>
        <taxon>Verrucomicrobiota</taxon>
        <taxon>Verrucomicrobiia</taxon>
        <taxon>Verrucomicrobiales</taxon>
        <taxon>Akkermansiaceae</taxon>
        <taxon>Akkermansia</taxon>
    </lineage>
</organism>
<dbReference type="SUPFAM" id="SSF53756">
    <property type="entry name" value="UDP-Glycosyltransferase/glycogen phosphorylase"/>
    <property type="match status" value="1"/>
</dbReference>
<dbReference type="InterPro" id="IPR001296">
    <property type="entry name" value="Glyco_trans_1"/>
</dbReference>
<accession>A0A6N2TPB7</accession>
<dbReference type="Pfam" id="PF00534">
    <property type="entry name" value="Glycos_transf_1"/>
    <property type="match status" value="1"/>
</dbReference>
<dbReference type="OrthoDB" id="9795068at2"/>
<dbReference type="CDD" id="cd03820">
    <property type="entry name" value="GT4_AmsD-like"/>
    <property type="match status" value="1"/>
</dbReference>
<evidence type="ECO:0000259" key="1">
    <source>
        <dbReference type="Pfam" id="PF00534"/>
    </source>
</evidence>
<dbReference type="Gene3D" id="3.40.50.2000">
    <property type="entry name" value="Glycogen Phosphorylase B"/>
    <property type="match status" value="2"/>
</dbReference>
<evidence type="ECO:0000259" key="2">
    <source>
        <dbReference type="Pfam" id="PF13439"/>
    </source>
</evidence>
<feature type="domain" description="Glycosyltransferase subfamily 4-like N-terminal" evidence="2">
    <location>
        <begin position="16"/>
        <end position="174"/>
    </location>
</feature>
<keyword evidence="3" id="KW-0808">Transferase</keyword>
<dbReference type="InterPro" id="IPR028098">
    <property type="entry name" value="Glyco_trans_4-like_N"/>
</dbReference>
<dbReference type="Pfam" id="PF13439">
    <property type="entry name" value="Glyco_transf_4"/>
    <property type="match status" value="1"/>
</dbReference>
<dbReference type="PANTHER" id="PTHR12526:SF630">
    <property type="entry name" value="GLYCOSYLTRANSFERASE"/>
    <property type="match status" value="1"/>
</dbReference>
<reference evidence="3" key="1">
    <citation type="submission" date="2019-11" db="EMBL/GenBank/DDBJ databases">
        <authorList>
            <person name="Feng L."/>
        </authorList>
    </citation>
    <scope>NUCLEOTIDE SEQUENCE</scope>
    <source>
        <strain evidence="3">AMuciniphilaLFYP55</strain>
    </source>
</reference>
<dbReference type="EMBL" id="CACRSS010000016">
    <property type="protein sequence ID" value="VYT07704.1"/>
    <property type="molecule type" value="Genomic_DNA"/>
</dbReference>
<dbReference type="GO" id="GO:0047265">
    <property type="term" value="F:poly(glycerol-phosphate) alpha-glucosyltransferase activity"/>
    <property type="evidence" value="ECO:0007669"/>
    <property type="project" value="UniProtKB-EC"/>
</dbReference>
<dbReference type="PANTHER" id="PTHR12526">
    <property type="entry name" value="GLYCOSYLTRANSFERASE"/>
    <property type="match status" value="1"/>
</dbReference>
<proteinExistence type="predicted"/>
<sequence length="371" mass="41427">MGRRLLYITNGIAGAGGLERVLSVRTRLLAERYGDEIHILTLNEEGKEPFYDFWPGIHVHDVRMQGNPAARLKAWASGVRKAVRAVKPAVVSVCDDGFKGFWIPFLLTGCGCPVVYERHVSRLIQADGLKSSALMKLEFALMRFLGKRFSRFVVLTPGNREEWPMAKVEVIPNPLPFYPETPSSGKEKRVIAVGKVSPQKNYGALLAAWKKAHGKFPEWKLELFGAERDGGKLREEIRREGLEESFLLHPPTRRIMREYLRSSICAMSSRYEGFGMMLAEAMACGVPCVAFDCPCGPGDIIRHGEDGLLARPGKVAELASALELLMGNEKLRASMAAKARENVKRYATETVVAQWDALFRRILQERKGGKP</sequence>
<name>A0A6N2TPB7_9BACT</name>